<evidence type="ECO:0000256" key="1">
    <source>
        <dbReference type="ARBA" id="ARBA00022553"/>
    </source>
</evidence>
<dbReference type="InterPro" id="IPR050595">
    <property type="entry name" value="Bact_response_regulator"/>
</dbReference>
<feature type="domain" description="Response regulatory" evidence="3">
    <location>
        <begin position="1"/>
        <end position="100"/>
    </location>
</feature>
<comment type="caution">
    <text evidence="4">The sequence shown here is derived from an EMBL/GenBank/DDBJ whole genome shotgun (WGS) entry which is preliminary data.</text>
</comment>
<evidence type="ECO:0000259" key="3">
    <source>
        <dbReference type="PROSITE" id="PS50110"/>
    </source>
</evidence>
<dbReference type="PROSITE" id="PS50110">
    <property type="entry name" value="RESPONSE_REGULATORY"/>
    <property type="match status" value="1"/>
</dbReference>
<dbReference type="OrthoDB" id="9784719at2"/>
<gene>
    <name evidence="4" type="ORF">C8D95_105319</name>
</gene>
<dbReference type="PANTHER" id="PTHR44591">
    <property type="entry name" value="STRESS RESPONSE REGULATOR PROTEIN 1"/>
    <property type="match status" value="1"/>
</dbReference>
<evidence type="ECO:0000313" key="5">
    <source>
        <dbReference type="Proteomes" id="UP000245390"/>
    </source>
</evidence>
<protein>
    <submittedName>
        <fullName evidence="4">Response regulator receiver domain-containing protein</fullName>
    </submittedName>
</protein>
<dbReference type="InterPro" id="IPR001789">
    <property type="entry name" value="Sig_transdc_resp-reg_receiver"/>
</dbReference>
<proteinExistence type="predicted"/>
<dbReference type="EMBL" id="QGGV01000005">
    <property type="protein sequence ID" value="PWK56251.1"/>
    <property type="molecule type" value="Genomic_DNA"/>
</dbReference>
<keyword evidence="1 2" id="KW-0597">Phosphoprotein</keyword>
<dbReference type="PANTHER" id="PTHR44591:SF21">
    <property type="entry name" value="TWO-COMPONENT RESPONSE REGULATOR"/>
    <property type="match status" value="1"/>
</dbReference>
<sequence>MDMAWTLEREGFEVWEAGDGGQALAILEDVGTFDLVVTDVDMPGPVNRLTLAFRICDHLPNCRILILSGGREPTASEMPEGSLLLSKPVSPTSLKMAVGA</sequence>
<name>A0A316G5L8_9RHOB</name>
<dbReference type="AlphaFoldDB" id="A0A316G5L8"/>
<reference evidence="4 5" key="1">
    <citation type="submission" date="2018-05" db="EMBL/GenBank/DDBJ databases">
        <title>Genomic Encyclopedia of Type Strains, Phase IV (KMG-IV): sequencing the most valuable type-strain genomes for metagenomic binning, comparative biology and taxonomic classification.</title>
        <authorList>
            <person name="Goeker M."/>
        </authorList>
    </citation>
    <scope>NUCLEOTIDE SEQUENCE [LARGE SCALE GENOMIC DNA]</scope>
    <source>
        <strain evidence="4 5">DSM 103371</strain>
    </source>
</reference>
<keyword evidence="5" id="KW-1185">Reference proteome</keyword>
<dbReference type="Proteomes" id="UP000245390">
    <property type="component" value="Unassembled WGS sequence"/>
</dbReference>
<dbReference type="KEGG" id="salo:EF888_17030"/>
<evidence type="ECO:0000256" key="2">
    <source>
        <dbReference type="PROSITE-ProRule" id="PRU00169"/>
    </source>
</evidence>
<dbReference type="GO" id="GO:0000160">
    <property type="term" value="P:phosphorelay signal transduction system"/>
    <property type="evidence" value="ECO:0007669"/>
    <property type="project" value="InterPro"/>
</dbReference>
<dbReference type="Pfam" id="PF00072">
    <property type="entry name" value="Response_reg"/>
    <property type="match status" value="1"/>
</dbReference>
<dbReference type="InterPro" id="IPR011006">
    <property type="entry name" value="CheY-like_superfamily"/>
</dbReference>
<evidence type="ECO:0000313" key="4">
    <source>
        <dbReference type="EMBL" id="PWK56251.1"/>
    </source>
</evidence>
<dbReference type="SUPFAM" id="SSF52172">
    <property type="entry name" value="CheY-like"/>
    <property type="match status" value="1"/>
</dbReference>
<dbReference type="Gene3D" id="3.40.50.2300">
    <property type="match status" value="1"/>
</dbReference>
<accession>A0A316G5L8</accession>
<organism evidence="4 5">
    <name type="scientific">Silicimonas algicola</name>
    <dbReference type="NCBI Taxonomy" id="1826607"/>
    <lineage>
        <taxon>Bacteria</taxon>
        <taxon>Pseudomonadati</taxon>
        <taxon>Pseudomonadota</taxon>
        <taxon>Alphaproteobacteria</taxon>
        <taxon>Rhodobacterales</taxon>
        <taxon>Paracoccaceae</taxon>
    </lineage>
</organism>
<dbReference type="CDD" id="cd00156">
    <property type="entry name" value="REC"/>
    <property type="match status" value="1"/>
</dbReference>
<feature type="modified residue" description="4-aspartylphosphate" evidence="2">
    <location>
        <position position="39"/>
    </location>
</feature>